<keyword evidence="1" id="KW-0732">Signal</keyword>
<protein>
    <submittedName>
        <fullName evidence="3">Por secretion system C-terminal sorting domain-containing protein</fullName>
    </submittedName>
</protein>
<dbReference type="Pfam" id="PF18962">
    <property type="entry name" value="Por_Secre_tail"/>
    <property type="match status" value="1"/>
</dbReference>
<evidence type="ECO:0000259" key="2">
    <source>
        <dbReference type="Pfam" id="PF18962"/>
    </source>
</evidence>
<dbReference type="EMBL" id="FMYP01000074">
    <property type="protein sequence ID" value="SDD03401.1"/>
    <property type="molecule type" value="Genomic_DNA"/>
</dbReference>
<organism evidence="3 4">
    <name type="scientific">Williamwhitmania taraxaci</name>
    <dbReference type="NCBI Taxonomy" id="1640674"/>
    <lineage>
        <taxon>Bacteria</taxon>
        <taxon>Pseudomonadati</taxon>
        <taxon>Bacteroidota</taxon>
        <taxon>Bacteroidia</taxon>
        <taxon>Bacteroidales</taxon>
        <taxon>Williamwhitmaniaceae</taxon>
        <taxon>Williamwhitmania</taxon>
    </lineage>
</organism>
<dbReference type="NCBIfam" id="TIGR04183">
    <property type="entry name" value="Por_Secre_tail"/>
    <property type="match status" value="1"/>
</dbReference>
<reference evidence="3 4" key="1">
    <citation type="submission" date="2016-09" db="EMBL/GenBank/DDBJ databases">
        <authorList>
            <person name="Capua I."/>
            <person name="De Benedictis P."/>
            <person name="Joannis T."/>
            <person name="Lombin L.H."/>
            <person name="Cattoli G."/>
        </authorList>
    </citation>
    <scope>NUCLEOTIDE SEQUENCE [LARGE SCALE GENOMIC DNA]</scope>
    <source>
        <strain evidence="3 4">A7P-90m</strain>
    </source>
</reference>
<proteinExistence type="predicted"/>
<evidence type="ECO:0000313" key="3">
    <source>
        <dbReference type="EMBL" id="SDD03401.1"/>
    </source>
</evidence>
<feature type="signal peptide" evidence="1">
    <location>
        <begin position="1"/>
        <end position="22"/>
    </location>
</feature>
<feature type="chain" id="PRO_5011660514" evidence="1">
    <location>
        <begin position="23"/>
        <end position="161"/>
    </location>
</feature>
<dbReference type="OrthoDB" id="1097396at2"/>
<dbReference type="STRING" id="1640674.SAMN05216323_10746"/>
<feature type="domain" description="Secretion system C-terminal sorting" evidence="2">
    <location>
        <begin position="84"/>
        <end position="153"/>
    </location>
</feature>
<name>A0A1G6RG31_9BACT</name>
<dbReference type="Proteomes" id="UP000199452">
    <property type="component" value="Unassembled WGS sequence"/>
</dbReference>
<dbReference type="InterPro" id="IPR026444">
    <property type="entry name" value="Secre_tail"/>
</dbReference>
<evidence type="ECO:0000256" key="1">
    <source>
        <dbReference type="SAM" id="SignalP"/>
    </source>
</evidence>
<dbReference type="RefSeq" id="WP_092440435.1">
    <property type="nucleotide sequence ID" value="NZ_FMYP01000074.1"/>
</dbReference>
<evidence type="ECO:0000313" key="4">
    <source>
        <dbReference type="Proteomes" id="UP000199452"/>
    </source>
</evidence>
<gene>
    <name evidence="3" type="ORF">SAMN05216323_10746</name>
</gene>
<keyword evidence="4" id="KW-1185">Reference proteome</keyword>
<accession>A0A1G6RG31</accession>
<sequence length="161" mass="17481">MKPTLLLSYFFLLSLLSLSTSGQQVVSTTGGSIVGASYTVTYTVGEVANTTLSGGGYILNQGFQQPSYTITSIEDNLPSAVLAVYPNPTNGIINVEMNDFLGKSLSYILYDFKGQEILRHSGQPGPIVKFEIDLSNFSEGIYLLKVLSDDRSIKVIRVVKN</sequence>
<dbReference type="AlphaFoldDB" id="A0A1G6RG31"/>